<protein>
    <submittedName>
        <fullName evidence="2">Uncharacterized protein</fullName>
    </submittedName>
</protein>
<dbReference type="InterPro" id="IPR009057">
    <property type="entry name" value="Homeodomain-like_sf"/>
</dbReference>
<dbReference type="Proteomes" id="UP000192596">
    <property type="component" value="Unassembled WGS sequence"/>
</dbReference>
<evidence type="ECO:0000256" key="1">
    <source>
        <dbReference type="SAM" id="MobiDB-lite"/>
    </source>
</evidence>
<feature type="compositionally biased region" description="Pro residues" evidence="1">
    <location>
        <begin position="196"/>
        <end position="212"/>
    </location>
</feature>
<accession>A0A1V8SB27</accession>
<reference evidence="3" key="1">
    <citation type="submission" date="2017-03" db="EMBL/GenBank/DDBJ databases">
        <title>Genomes of endolithic fungi from Antarctica.</title>
        <authorList>
            <person name="Coleine C."/>
            <person name="Masonjones S."/>
            <person name="Stajich J.E."/>
        </authorList>
    </citation>
    <scope>NUCLEOTIDE SEQUENCE [LARGE SCALE GENOMIC DNA]</scope>
    <source>
        <strain evidence="3">CCFEE 5527</strain>
    </source>
</reference>
<dbReference type="SUPFAM" id="SSF46689">
    <property type="entry name" value="Homeodomain-like"/>
    <property type="match status" value="1"/>
</dbReference>
<sequence>MPTHLPPHITNRVKLLLDYSHPAAHIARELSLSKRTVERLRLSFELFNQPYPPVLKRLGRPPALNAEQEKALLDFMAARPEAGLGECVGLLEGMGVKACGSTVWRYLERAGWGRKPAGKRKSQGVGRGEFVEEGRRVLVQPLPRVVQAGSDEGATEVAVAENEAQQDEEDDPETPVTLPTTTPLLDPSLQASVDDSPPPPYLHTSPPPPPSLTPLEQTLANTWHALCQTASPHTARGSPLWLEIASHLPQLVGLPPKSALPAVAPVQYDLPDHLVVPADEKEGNGRGKGAGRGVSVRERKQGDEADEERRRVARERLAKGLRLT</sequence>
<dbReference type="EMBL" id="NAJO01000069">
    <property type="protein sequence ID" value="OQN96259.1"/>
    <property type="molecule type" value="Genomic_DNA"/>
</dbReference>
<keyword evidence="3" id="KW-1185">Reference proteome</keyword>
<name>A0A1V8SB27_9PEZI</name>
<feature type="region of interest" description="Disordered" evidence="1">
    <location>
        <begin position="142"/>
        <end position="215"/>
    </location>
</feature>
<dbReference type="InParanoid" id="A0A1V8SB27"/>
<gene>
    <name evidence="2" type="ORF">B0A48_17821</name>
</gene>
<dbReference type="AlphaFoldDB" id="A0A1V8SB27"/>
<evidence type="ECO:0000313" key="2">
    <source>
        <dbReference type="EMBL" id="OQN96259.1"/>
    </source>
</evidence>
<feature type="compositionally biased region" description="Basic and acidic residues" evidence="1">
    <location>
        <begin position="295"/>
        <end position="318"/>
    </location>
</feature>
<feature type="compositionally biased region" description="Low complexity" evidence="1">
    <location>
        <begin position="174"/>
        <end position="190"/>
    </location>
</feature>
<organism evidence="2 3">
    <name type="scientific">Cryoendolithus antarcticus</name>
    <dbReference type="NCBI Taxonomy" id="1507870"/>
    <lineage>
        <taxon>Eukaryota</taxon>
        <taxon>Fungi</taxon>
        <taxon>Dikarya</taxon>
        <taxon>Ascomycota</taxon>
        <taxon>Pezizomycotina</taxon>
        <taxon>Dothideomycetes</taxon>
        <taxon>Dothideomycetidae</taxon>
        <taxon>Cladosporiales</taxon>
        <taxon>Cladosporiaceae</taxon>
        <taxon>Cryoendolithus</taxon>
    </lineage>
</organism>
<proteinExistence type="predicted"/>
<dbReference type="OrthoDB" id="3929549at2759"/>
<feature type="compositionally biased region" description="Acidic residues" evidence="1">
    <location>
        <begin position="164"/>
        <end position="173"/>
    </location>
</feature>
<feature type="region of interest" description="Disordered" evidence="1">
    <location>
        <begin position="277"/>
        <end position="324"/>
    </location>
</feature>
<evidence type="ECO:0000313" key="3">
    <source>
        <dbReference type="Proteomes" id="UP000192596"/>
    </source>
</evidence>
<comment type="caution">
    <text evidence="2">The sequence shown here is derived from an EMBL/GenBank/DDBJ whole genome shotgun (WGS) entry which is preliminary data.</text>
</comment>